<comment type="subcellular location">
    <subcellularLocation>
        <location evidence="5">Cell membrane</location>
        <topology evidence="5">Multi-pass membrane protein</topology>
    </subcellularLocation>
    <subcellularLocation>
        <location evidence="1">Membrane</location>
        <topology evidence="1">Multi-pass membrane protein</topology>
    </subcellularLocation>
</comment>
<keyword evidence="4 5" id="KW-0472">Membrane</keyword>
<evidence type="ECO:0000313" key="6">
    <source>
        <dbReference type="EMBL" id="WEX81128.1"/>
    </source>
</evidence>
<name>A0ABY8CV48_9HYPH</name>
<keyword evidence="3 5" id="KW-1133">Transmembrane helix</keyword>
<protein>
    <recommendedName>
        <fullName evidence="5">Probable membrane transporter protein</fullName>
    </recommendedName>
</protein>
<feature type="transmembrane region" description="Helical" evidence="5">
    <location>
        <begin position="34"/>
        <end position="53"/>
    </location>
</feature>
<organism evidence="6 7">
    <name type="scientific">Sinorhizobium numidicum</name>
    <dbReference type="NCBI Taxonomy" id="680248"/>
    <lineage>
        <taxon>Bacteria</taxon>
        <taxon>Pseudomonadati</taxon>
        <taxon>Pseudomonadota</taxon>
        <taxon>Alphaproteobacteria</taxon>
        <taxon>Hyphomicrobiales</taxon>
        <taxon>Rhizobiaceae</taxon>
        <taxon>Sinorhizobium/Ensifer group</taxon>
        <taxon>Sinorhizobium</taxon>
    </lineage>
</organism>
<evidence type="ECO:0000256" key="1">
    <source>
        <dbReference type="ARBA" id="ARBA00004141"/>
    </source>
</evidence>
<dbReference type="EMBL" id="CP120370">
    <property type="protein sequence ID" value="WEX81128.1"/>
    <property type="molecule type" value="Genomic_DNA"/>
</dbReference>
<evidence type="ECO:0000313" key="7">
    <source>
        <dbReference type="Proteomes" id="UP001235547"/>
    </source>
</evidence>
<dbReference type="Proteomes" id="UP001235547">
    <property type="component" value="Chromosome 2"/>
</dbReference>
<keyword evidence="7" id="KW-1185">Reference proteome</keyword>
<sequence length="175" mass="19133">MTDLSTPILLAAAATFFAAGIVKGVTGMGLPTVAMGVLGALISPLAAVSLLIVPSFVTNVWQLLAGPTFGTLVRRPCWYVASSASIGRLAARRLSHVSRCRFRPIVCAKRQSVCGLLIAPATARSRKHLNDAHDSPDRFMDQENRENAKAAVPRLHQEQALDWRDRRNHRILDWV</sequence>
<evidence type="ECO:0000256" key="4">
    <source>
        <dbReference type="ARBA" id="ARBA00023136"/>
    </source>
</evidence>
<gene>
    <name evidence="6" type="ORF">PYH38_000496</name>
</gene>
<evidence type="ECO:0000256" key="3">
    <source>
        <dbReference type="ARBA" id="ARBA00022989"/>
    </source>
</evidence>
<dbReference type="InterPro" id="IPR002781">
    <property type="entry name" value="TM_pro_TauE-like"/>
</dbReference>
<evidence type="ECO:0000256" key="5">
    <source>
        <dbReference type="RuleBase" id="RU363041"/>
    </source>
</evidence>
<reference evidence="6 7" key="1">
    <citation type="submission" date="2023-03" db="EMBL/GenBank/DDBJ databases">
        <authorList>
            <person name="Kaur S."/>
            <person name="Espinosa-Saiz D."/>
            <person name="Velazquez E."/>
            <person name="Menendez E."/>
            <person name="diCenzo G.C."/>
        </authorList>
    </citation>
    <scope>NUCLEOTIDE SEQUENCE [LARGE SCALE GENOMIC DNA]</scope>
    <source>
        <strain evidence="6 7">LMG 27395</strain>
    </source>
</reference>
<keyword evidence="2 5" id="KW-0812">Transmembrane</keyword>
<accession>A0ABY8CV48</accession>
<keyword evidence="5" id="KW-1003">Cell membrane</keyword>
<proteinExistence type="inferred from homology"/>
<dbReference type="Pfam" id="PF01925">
    <property type="entry name" value="TauE"/>
    <property type="match status" value="1"/>
</dbReference>
<comment type="similarity">
    <text evidence="5">Belongs to the 4-toluene sulfonate uptake permease (TSUP) (TC 2.A.102) family.</text>
</comment>
<evidence type="ECO:0000256" key="2">
    <source>
        <dbReference type="ARBA" id="ARBA00022692"/>
    </source>
</evidence>